<dbReference type="GO" id="GO:0005737">
    <property type="term" value="C:cytoplasm"/>
    <property type="evidence" value="ECO:0007669"/>
    <property type="project" value="TreeGrafter"/>
</dbReference>
<evidence type="ECO:0000313" key="3">
    <source>
        <dbReference type="Proteomes" id="UP000593575"/>
    </source>
</evidence>
<evidence type="ECO:0000313" key="2">
    <source>
        <dbReference type="EMBL" id="MBA0827113.1"/>
    </source>
</evidence>
<dbReference type="PANTHER" id="PTHR14732:SF0">
    <property type="entry name" value="RNA POLYMERASE II SUBUNIT B1 CTD PHOSPHATASE RPAP2-RELATED"/>
    <property type="match status" value="1"/>
</dbReference>
<dbReference type="AlphaFoldDB" id="A0A7J9IZ08"/>
<organism evidence="2 3">
    <name type="scientific">Gossypium armourianum</name>
    <dbReference type="NCBI Taxonomy" id="34283"/>
    <lineage>
        <taxon>Eukaryota</taxon>
        <taxon>Viridiplantae</taxon>
        <taxon>Streptophyta</taxon>
        <taxon>Embryophyta</taxon>
        <taxon>Tracheophyta</taxon>
        <taxon>Spermatophyta</taxon>
        <taxon>Magnoliopsida</taxon>
        <taxon>eudicotyledons</taxon>
        <taxon>Gunneridae</taxon>
        <taxon>Pentapetalae</taxon>
        <taxon>rosids</taxon>
        <taxon>malvids</taxon>
        <taxon>Malvales</taxon>
        <taxon>Malvaceae</taxon>
        <taxon>Malvoideae</taxon>
        <taxon>Gossypium</taxon>
    </lineage>
</organism>
<sequence>MNNEYTISESPGSLRQSQRAKPSSMKNVINEMDFTSEIIMNDEYTVSKTPPVSVQGCSGSKLKEAEGKGICKDFEEKCLMSGSSSALREKDSSIVELPSSKYVYQSGLDTVSAEAESARAKKLNRSVTWADNKNVDNARKGSLCEVKETNTQKGDSEICGRTDNGDDDNMLRFASAKVCAMALRKAAAAVASGDSDVNDAVSEAGLIILPHALEADKEEQVKNVDTLEPEAEPEQEEGPYLSVNGREYPQKVVLRNGRSSEIKETLAGCISRALTAIVTALRLPIPISTLEQGMVLDGAQISMEEYEVMKDLIIPFGRAPHFSEQSRA</sequence>
<reference evidence="2 3" key="1">
    <citation type="journal article" date="2019" name="Genome Biol. Evol.">
        <title>Insights into the evolution of the New World diploid cottons (Gossypium, subgenus Houzingenia) based on genome sequencing.</title>
        <authorList>
            <person name="Grover C.E."/>
            <person name="Arick M.A. 2nd"/>
            <person name="Thrash A."/>
            <person name="Conover J.L."/>
            <person name="Sanders W.S."/>
            <person name="Peterson D.G."/>
            <person name="Frelichowski J.E."/>
            <person name="Scheffler J.A."/>
            <person name="Scheffler B.E."/>
            <person name="Wendel J.F."/>
        </authorList>
    </citation>
    <scope>NUCLEOTIDE SEQUENCE [LARGE SCALE GENOMIC DNA]</scope>
    <source>
        <strain evidence="2">6</strain>
        <tissue evidence="2">Leaf</tissue>
    </source>
</reference>
<keyword evidence="3" id="KW-1185">Reference proteome</keyword>
<dbReference type="PANTHER" id="PTHR14732">
    <property type="entry name" value="RNA POLYMERASE II SUBUNIT B1 CTD PHOSPHATASE RPAP2-RELATED"/>
    <property type="match status" value="1"/>
</dbReference>
<dbReference type="GO" id="GO:0005634">
    <property type="term" value="C:nucleus"/>
    <property type="evidence" value="ECO:0007669"/>
    <property type="project" value="TreeGrafter"/>
</dbReference>
<feature type="region of interest" description="Disordered" evidence="1">
    <location>
        <begin position="1"/>
        <end position="25"/>
    </location>
</feature>
<protein>
    <submittedName>
        <fullName evidence="2">Uncharacterized protein</fullName>
    </submittedName>
</protein>
<dbReference type="GO" id="GO:0008420">
    <property type="term" value="F:RNA polymerase II CTD heptapeptide repeat phosphatase activity"/>
    <property type="evidence" value="ECO:0007669"/>
    <property type="project" value="InterPro"/>
</dbReference>
<proteinExistence type="predicted"/>
<gene>
    <name evidence="2" type="ORF">Goarm_011913</name>
</gene>
<name>A0A7J9IZ08_9ROSI</name>
<dbReference type="InterPro" id="IPR039693">
    <property type="entry name" value="Rtr1/RPAP2"/>
</dbReference>
<dbReference type="Proteomes" id="UP000593575">
    <property type="component" value="Unassembled WGS sequence"/>
</dbReference>
<dbReference type="EMBL" id="JABFAE010000004">
    <property type="protein sequence ID" value="MBA0827113.1"/>
    <property type="molecule type" value="Genomic_DNA"/>
</dbReference>
<dbReference type="GO" id="GO:0043175">
    <property type="term" value="F:RNA polymerase core enzyme binding"/>
    <property type="evidence" value="ECO:0007669"/>
    <property type="project" value="InterPro"/>
</dbReference>
<comment type="caution">
    <text evidence="2">The sequence shown here is derived from an EMBL/GenBank/DDBJ whole genome shotgun (WGS) entry which is preliminary data.</text>
</comment>
<evidence type="ECO:0000256" key="1">
    <source>
        <dbReference type="SAM" id="MobiDB-lite"/>
    </source>
</evidence>
<accession>A0A7J9IZ08</accession>